<dbReference type="AlphaFoldDB" id="A0A077WAB0"/>
<dbReference type="OrthoDB" id="439808at2759"/>
<sequence>MPEKKLTKREKKAAAFRNRKKDSGALSEANAVPESDIQEDQQQVSTTEQKSDRSSTKRANDDASQDKPAKKKRRSRGGKGNNEGGDKKRFILFVGNLPKDTTSQQLAAHFESVGELPTVRLMTHKETNEPKGFAFVEFKESETLNAALALHRSKFKNKQINVELTAGGGGKSEARKNKLKEKNDRLQKERQNSRKSANKEPASSYANIDE</sequence>
<accession>A0A077WAB0</accession>
<evidence type="ECO:0000313" key="5">
    <source>
        <dbReference type="EMBL" id="CDS04622.1"/>
    </source>
</evidence>
<feature type="compositionally biased region" description="Basic residues" evidence="3">
    <location>
        <begin position="1"/>
        <end position="11"/>
    </location>
</feature>
<dbReference type="Gene3D" id="3.30.70.330">
    <property type="match status" value="1"/>
</dbReference>
<dbReference type="PANTHER" id="PTHR23236">
    <property type="entry name" value="EUKARYOTIC TRANSLATION INITIATION FACTOR 4B/4H"/>
    <property type="match status" value="1"/>
</dbReference>
<dbReference type="GO" id="GO:0032040">
    <property type="term" value="C:small-subunit processome"/>
    <property type="evidence" value="ECO:0007669"/>
    <property type="project" value="EnsemblFungi"/>
</dbReference>
<organism evidence="5">
    <name type="scientific">Lichtheimia ramosa</name>
    <dbReference type="NCBI Taxonomy" id="688394"/>
    <lineage>
        <taxon>Eukaryota</taxon>
        <taxon>Fungi</taxon>
        <taxon>Fungi incertae sedis</taxon>
        <taxon>Mucoromycota</taxon>
        <taxon>Mucoromycotina</taxon>
        <taxon>Mucoromycetes</taxon>
        <taxon>Mucorales</taxon>
        <taxon>Lichtheimiaceae</taxon>
        <taxon>Lichtheimia</taxon>
    </lineage>
</organism>
<dbReference type="GO" id="GO:0030686">
    <property type="term" value="C:90S preribosome"/>
    <property type="evidence" value="ECO:0007669"/>
    <property type="project" value="EnsemblFungi"/>
</dbReference>
<evidence type="ECO:0000259" key="4">
    <source>
        <dbReference type="PROSITE" id="PS50102"/>
    </source>
</evidence>
<dbReference type="InterPro" id="IPR000504">
    <property type="entry name" value="RRM_dom"/>
</dbReference>
<dbReference type="PROSITE" id="PS50102">
    <property type="entry name" value="RRM"/>
    <property type="match status" value="1"/>
</dbReference>
<gene>
    <name evidence="5" type="ORF">LRAMOSA07216</name>
</gene>
<dbReference type="SMART" id="SM00360">
    <property type="entry name" value="RRM"/>
    <property type="match status" value="1"/>
</dbReference>
<dbReference type="GO" id="GO:0042274">
    <property type="term" value="P:ribosomal small subunit biogenesis"/>
    <property type="evidence" value="ECO:0007669"/>
    <property type="project" value="EnsemblFungi"/>
</dbReference>
<dbReference type="CDD" id="cd12400">
    <property type="entry name" value="RRM_Nop6"/>
    <property type="match status" value="1"/>
</dbReference>
<protein>
    <recommendedName>
        <fullName evidence="4">RRM domain-containing protein</fullName>
    </recommendedName>
</protein>
<evidence type="ECO:0000256" key="3">
    <source>
        <dbReference type="SAM" id="MobiDB-lite"/>
    </source>
</evidence>
<evidence type="ECO:0000256" key="1">
    <source>
        <dbReference type="ARBA" id="ARBA00022884"/>
    </source>
</evidence>
<dbReference type="PANTHER" id="PTHR23236:SF51">
    <property type="entry name" value="NUCLEOLAR PROTEIN 6"/>
    <property type="match status" value="1"/>
</dbReference>
<keyword evidence="1 2" id="KW-0694">RNA-binding</keyword>
<evidence type="ECO:0000256" key="2">
    <source>
        <dbReference type="PROSITE-ProRule" id="PRU00176"/>
    </source>
</evidence>
<feature type="domain" description="RRM" evidence="4">
    <location>
        <begin position="90"/>
        <end position="167"/>
    </location>
</feature>
<dbReference type="EMBL" id="LK023315">
    <property type="protein sequence ID" value="CDS04622.1"/>
    <property type="molecule type" value="Genomic_DNA"/>
</dbReference>
<dbReference type="GO" id="GO:0030515">
    <property type="term" value="F:snoRNA binding"/>
    <property type="evidence" value="ECO:0007669"/>
    <property type="project" value="EnsemblFungi"/>
</dbReference>
<feature type="region of interest" description="Disordered" evidence="3">
    <location>
        <begin position="162"/>
        <end position="210"/>
    </location>
</feature>
<dbReference type="Pfam" id="PF00076">
    <property type="entry name" value="RRM_1"/>
    <property type="match status" value="1"/>
</dbReference>
<feature type="region of interest" description="Disordered" evidence="3">
    <location>
        <begin position="1"/>
        <end position="90"/>
    </location>
</feature>
<dbReference type="InterPro" id="IPR012677">
    <property type="entry name" value="Nucleotide-bd_a/b_plait_sf"/>
</dbReference>
<proteinExistence type="predicted"/>
<reference evidence="5" key="1">
    <citation type="journal article" date="2014" name="Genome Announc.">
        <title>De novo whole-genome sequence and genome annotation of Lichtheimia ramosa.</title>
        <authorList>
            <person name="Linde J."/>
            <person name="Schwartze V."/>
            <person name="Binder U."/>
            <person name="Lass-Florl C."/>
            <person name="Voigt K."/>
            <person name="Horn F."/>
        </authorList>
    </citation>
    <scope>NUCLEOTIDE SEQUENCE</scope>
    <source>
        <strain evidence="5">JMRC FSU:6197</strain>
    </source>
</reference>
<name>A0A077WAB0_9FUNG</name>
<dbReference type="SUPFAM" id="SSF54928">
    <property type="entry name" value="RNA-binding domain, RBD"/>
    <property type="match status" value="1"/>
</dbReference>
<feature type="compositionally biased region" description="Basic and acidic residues" evidence="3">
    <location>
        <begin position="49"/>
        <end position="68"/>
    </location>
</feature>
<feature type="compositionally biased region" description="Basic and acidic residues" evidence="3">
    <location>
        <begin position="172"/>
        <end position="192"/>
    </location>
</feature>
<dbReference type="InterPro" id="IPR035979">
    <property type="entry name" value="RBD_domain_sf"/>
</dbReference>
<dbReference type="InterPro" id="IPR034228">
    <property type="entry name" value="Nop6_RRM"/>
</dbReference>
<dbReference type="GO" id="GO:0019843">
    <property type="term" value="F:rRNA binding"/>
    <property type="evidence" value="ECO:0007669"/>
    <property type="project" value="EnsemblFungi"/>
</dbReference>